<dbReference type="Pfam" id="PF12975">
    <property type="entry name" value="DUF3859"/>
    <property type="match status" value="1"/>
</dbReference>
<feature type="chain" id="PRO_5015674110" evidence="1">
    <location>
        <begin position="22"/>
        <end position="188"/>
    </location>
</feature>
<dbReference type="RefSeq" id="WP_107845397.1">
    <property type="nucleotide sequence ID" value="NZ_QBKS01000001.1"/>
</dbReference>
<evidence type="ECO:0000259" key="2">
    <source>
        <dbReference type="Pfam" id="PF12975"/>
    </source>
</evidence>
<feature type="signal peptide" evidence="1">
    <location>
        <begin position="1"/>
        <end position="21"/>
    </location>
</feature>
<proteinExistence type="predicted"/>
<protein>
    <submittedName>
        <fullName evidence="3">Uncharacterized protein DUF3859</fullName>
    </submittedName>
</protein>
<keyword evidence="4" id="KW-1185">Reference proteome</keyword>
<dbReference type="Proteomes" id="UP000243978">
    <property type="component" value="Unassembled WGS sequence"/>
</dbReference>
<sequence length="188" mass="20487">MIRAAAALSILILGLWTPAQAQRLSDAAPEVFVDRGRVTDLDFGLVCPAGPARKLPAPGTHLGHITQREAWQKVEFTTQTIPLIKGVGFGVDVNALPDGDMIGVEVTVTHPPYPGTDVTRESWVSDVIHNASNLNFFLFEHDFEMVPGRWSFEARYGSALLFAVDFNVVDPDTVPHLKGVCRDPALLS</sequence>
<evidence type="ECO:0000313" key="3">
    <source>
        <dbReference type="EMBL" id="PTX57287.1"/>
    </source>
</evidence>
<keyword evidence="1" id="KW-0732">Signal</keyword>
<comment type="caution">
    <text evidence="3">The sequence shown here is derived from an EMBL/GenBank/DDBJ whole genome shotgun (WGS) entry which is preliminary data.</text>
</comment>
<evidence type="ECO:0000256" key="1">
    <source>
        <dbReference type="SAM" id="SignalP"/>
    </source>
</evidence>
<feature type="domain" description="DUF3859" evidence="2">
    <location>
        <begin position="66"/>
        <end position="168"/>
    </location>
</feature>
<evidence type="ECO:0000313" key="4">
    <source>
        <dbReference type="Proteomes" id="UP000243978"/>
    </source>
</evidence>
<accession>A0A2T6BMR3</accession>
<gene>
    <name evidence="3" type="ORF">C8N43_1954</name>
</gene>
<reference evidence="3 4" key="1">
    <citation type="submission" date="2018-04" db="EMBL/GenBank/DDBJ databases">
        <title>Genomic Encyclopedia of Archaeal and Bacterial Type Strains, Phase II (KMG-II): from individual species to whole genera.</title>
        <authorList>
            <person name="Goeker M."/>
        </authorList>
    </citation>
    <scope>NUCLEOTIDE SEQUENCE [LARGE SCALE GENOMIC DNA]</scope>
    <source>
        <strain evidence="3 4">DSM 100977</strain>
    </source>
</reference>
<dbReference type="InterPro" id="IPR024331">
    <property type="entry name" value="DUF3859"/>
</dbReference>
<dbReference type="OrthoDB" id="7864302at2"/>
<dbReference type="AlphaFoldDB" id="A0A2T6BMR3"/>
<dbReference type="Gene3D" id="2.60.40.2390">
    <property type="match status" value="1"/>
</dbReference>
<dbReference type="EMBL" id="QBKS01000001">
    <property type="protein sequence ID" value="PTX57287.1"/>
    <property type="molecule type" value="Genomic_DNA"/>
</dbReference>
<organism evidence="3 4">
    <name type="scientific">Litoreibacter ponti</name>
    <dbReference type="NCBI Taxonomy" id="1510457"/>
    <lineage>
        <taxon>Bacteria</taxon>
        <taxon>Pseudomonadati</taxon>
        <taxon>Pseudomonadota</taxon>
        <taxon>Alphaproteobacteria</taxon>
        <taxon>Rhodobacterales</taxon>
        <taxon>Roseobacteraceae</taxon>
        <taxon>Litoreibacter</taxon>
    </lineage>
</organism>
<name>A0A2T6BMR3_9RHOB</name>